<sequence length="483" mass="55980">MSSRARSSSVESVSEISLHPNDGIHGNLDFQPASVHTGSPRATRSSPARSRQHGLVARPVSASSHRVNFDDFTVRWEYQATRDRSPLRRPSSMEHHGQFREQGGNYDGRYTHDRNVDMDRQDYRGESGPSRWTGYPDRHFSSGNHEFNDKQWRQADYSYESDRFRRDEEWRRDETFRRNQAWHGDPFHSPGLRYDLDWRREDEERHREEDEQRRRFLADQEAARYLERLRLEQEELSRRAAAEMVRLSASSVPLVQDPPPNAPSQLPDQEIPQDPTLQPDGGLMLPQSKSISAEFPLSFEEGGFSLKPPRMDNYLLERAKTKSMLKEVQNKDEALTKIQLKIMDIAPPLIELAARLRSFIGSQTENPSPLEARINRTMEESLQQWGRAYANITKLRREAYMKKVEPHLEFLLEEKGAFEAQNDVTLNEADRAVAATDPASLARSRRKPGFRTARHCQTAGPSYKSRRSEGFHDFRFQGKRNGF</sequence>
<proteinExistence type="predicted"/>
<keyword evidence="4" id="KW-1185">Reference proteome</keyword>
<keyword evidence="1" id="KW-0175">Coiled coil</keyword>
<evidence type="ECO:0000256" key="1">
    <source>
        <dbReference type="SAM" id="Coils"/>
    </source>
</evidence>
<dbReference type="Proteomes" id="UP000820818">
    <property type="component" value="Linkage Group LG7"/>
</dbReference>
<dbReference type="AlphaFoldDB" id="A0AAD5KMP9"/>
<feature type="compositionally biased region" description="Low complexity" evidence="2">
    <location>
        <begin position="39"/>
        <end position="49"/>
    </location>
</feature>
<feature type="region of interest" description="Disordered" evidence="2">
    <location>
        <begin position="82"/>
        <end position="115"/>
    </location>
</feature>
<accession>A0AAD5KMP9</accession>
<name>A0AAD5KMP9_9CRUS</name>
<feature type="compositionally biased region" description="Low complexity" evidence="2">
    <location>
        <begin position="1"/>
        <end position="17"/>
    </location>
</feature>
<feature type="region of interest" description="Disordered" evidence="2">
    <location>
        <begin position="251"/>
        <end position="280"/>
    </location>
</feature>
<feature type="compositionally biased region" description="Basic and acidic residues" evidence="2">
    <location>
        <begin position="82"/>
        <end position="99"/>
    </location>
</feature>
<evidence type="ECO:0000313" key="3">
    <source>
        <dbReference type="EMBL" id="KAI9556017.1"/>
    </source>
</evidence>
<gene>
    <name evidence="3" type="ORF">GHT06_018582</name>
</gene>
<reference evidence="3 4" key="1">
    <citation type="submission" date="2022-05" db="EMBL/GenBank/DDBJ databases">
        <title>A multi-omics perspective on studying reproductive biology in Daphnia sinensis.</title>
        <authorList>
            <person name="Jia J."/>
        </authorList>
    </citation>
    <scope>NUCLEOTIDE SEQUENCE [LARGE SCALE GENOMIC DNA]</scope>
    <source>
        <strain evidence="3 4">WSL</strain>
    </source>
</reference>
<protein>
    <submittedName>
        <fullName evidence="3">Uncharacterized protein</fullName>
    </submittedName>
</protein>
<evidence type="ECO:0000313" key="4">
    <source>
        <dbReference type="Proteomes" id="UP000820818"/>
    </source>
</evidence>
<dbReference type="EMBL" id="WJBH02000007">
    <property type="protein sequence ID" value="KAI9556017.1"/>
    <property type="molecule type" value="Genomic_DNA"/>
</dbReference>
<organism evidence="3 4">
    <name type="scientific">Daphnia sinensis</name>
    <dbReference type="NCBI Taxonomy" id="1820382"/>
    <lineage>
        <taxon>Eukaryota</taxon>
        <taxon>Metazoa</taxon>
        <taxon>Ecdysozoa</taxon>
        <taxon>Arthropoda</taxon>
        <taxon>Crustacea</taxon>
        <taxon>Branchiopoda</taxon>
        <taxon>Diplostraca</taxon>
        <taxon>Cladocera</taxon>
        <taxon>Anomopoda</taxon>
        <taxon>Daphniidae</taxon>
        <taxon>Daphnia</taxon>
        <taxon>Daphnia similis group</taxon>
    </lineage>
</organism>
<evidence type="ECO:0000256" key="2">
    <source>
        <dbReference type="SAM" id="MobiDB-lite"/>
    </source>
</evidence>
<feature type="region of interest" description="Disordered" evidence="2">
    <location>
        <begin position="1"/>
        <end position="62"/>
    </location>
</feature>
<comment type="caution">
    <text evidence="3">The sequence shown here is derived from an EMBL/GenBank/DDBJ whole genome shotgun (WGS) entry which is preliminary data.</text>
</comment>
<feature type="coiled-coil region" evidence="1">
    <location>
        <begin position="200"/>
        <end position="246"/>
    </location>
</feature>